<evidence type="ECO:0000256" key="4">
    <source>
        <dbReference type="SAM" id="MobiDB-lite"/>
    </source>
</evidence>
<dbReference type="FunCoup" id="A0A8P0SZW6">
    <property type="interactions" value="755"/>
</dbReference>
<feature type="compositionally biased region" description="Acidic residues" evidence="4">
    <location>
        <begin position="465"/>
        <end position="493"/>
    </location>
</feature>
<keyword evidence="3" id="KW-0833">Ubl conjugation pathway</keyword>
<evidence type="ECO:0000313" key="6">
    <source>
        <dbReference type="Ensembl" id="ENSCAFP00000046928.2"/>
    </source>
</evidence>
<feature type="region of interest" description="Disordered" evidence="4">
    <location>
        <begin position="462"/>
        <end position="493"/>
    </location>
</feature>
<dbReference type="GO" id="GO:0010265">
    <property type="term" value="P:SCF complex assembly"/>
    <property type="evidence" value="ECO:0007669"/>
    <property type="project" value="InterPro"/>
</dbReference>
<dbReference type="Ensembl" id="ENSCAFT00000069378.2">
    <property type="protein sequence ID" value="ENSCAFP00000046928.2"/>
    <property type="gene ID" value="ENSCAFG00000004904.5"/>
</dbReference>
<dbReference type="Pfam" id="PF08623">
    <property type="entry name" value="TIP120"/>
    <property type="match status" value="1"/>
</dbReference>
<evidence type="ECO:0000313" key="7">
    <source>
        <dbReference type="Proteomes" id="UP000002254"/>
    </source>
</evidence>
<reference evidence="6" key="2">
    <citation type="submission" date="2025-08" db="UniProtKB">
        <authorList>
            <consortium name="Ensembl"/>
        </authorList>
    </citation>
    <scope>IDENTIFICATION</scope>
</reference>
<organism evidence="6 7">
    <name type="scientific">Canis lupus familiaris</name>
    <name type="common">Dog</name>
    <name type="synonym">Canis familiaris</name>
    <dbReference type="NCBI Taxonomy" id="9615"/>
    <lineage>
        <taxon>Eukaryota</taxon>
        <taxon>Metazoa</taxon>
        <taxon>Chordata</taxon>
        <taxon>Craniata</taxon>
        <taxon>Vertebrata</taxon>
        <taxon>Euteleostomi</taxon>
        <taxon>Mammalia</taxon>
        <taxon>Eutheria</taxon>
        <taxon>Laurasiatheria</taxon>
        <taxon>Carnivora</taxon>
        <taxon>Caniformia</taxon>
        <taxon>Canidae</taxon>
        <taxon>Canis</taxon>
    </lineage>
</organism>
<dbReference type="Pfam" id="PF25782">
    <property type="entry name" value="TPR_CAND1"/>
    <property type="match status" value="1"/>
</dbReference>
<reference evidence="6 7" key="1">
    <citation type="journal article" date="2005" name="Nature">
        <title>Genome sequence, comparative analysis and haplotype structure of the domestic dog.</title>
        <authorList>
            <consortium name="Broad Sequencing Platform"/>
            <person name="Lindblad-Toh K."/>
            <person name="Wade C.M."/>
            <person name="Mikkelsen T.S."/>
            <person name="Karlsson E.K."/>
            <person name="Jaffe D.B."/>
            <person name="Kamal M."/>
            <person name="Clamp M."/>
            <person name="Chang J.L."/>
            <person name="Kulbokas E.J. III"/>
            <person name="Zody M.C."/>
            <person name="Mauceli E."/>
            <person name="Xie X."/>
            <person name="Breen M."/>
            <person name="Wayne R.K."/>
            <person name="Ostrander E.A."/>
            <person name="Ponting C.P."/>
            <person name="Galibert F."/>
            <person name="Smith D.R."/>
            <person name="DeJong P.J."/>
            <person name="Kirkness E."/>
            <person name="Alvarez P."/>
            <person name="Biagi T."/>
            <person name="Brockman W."/>
            <person name="Butler J."/>
            <person name="Chin C.W."/>
            <person name="Cook A."/>
            <person name="Cuff J."/>
            <person name="Daly M.J."/>
            <person name="DeCaprio D."/>
            <person name="Gnerre S."/>
            <person name="Grabherr M."/>
            <person name="Kellis M."/>
            <person name="Kleber M."/>
            <person name="Bardeleben C."/>
            <person name="Goodstadt L."/>
            <person name="Heger A."/>
            <person name="Hitte C."/>
            <person name="Kim L."/>
            <person name="Koepfli K.P."/>
            <person name="Parker H.G."/>
            <person name="Pollinger J.P."/>
            <person name="Searle S.M."/>
            <person name="Sutter N.B."/>
            <person name="Thomas R."/>
            <person name="Webber C."/>
            <person name="Baldwin J."/>
            <person name="Abebe A."/>
            <person name="Abouelleil A."/>
            <person name="Aftuck L."/>
            <person name="Ait-Zahra M."/>
            <person name="Aldredge T."/>
            <person name="Allen N."/>
            <person name="An P."/>
            <person name="Anderson S."/>
            <person name="Antoine C."/>
            <person name="Arachchi H."/>
            <person name="Aslam A."/>
            <person name="Ayotte L."/>
            <person name="Bachantsang P."/>
            <person name="Barry A."/>
            <person name="Bayul T."/>
            <person name="Benamara M."/>
            <person name="Berlin A."/>
            <person name="Bessette D."/>
            <person name="Blitshteyn B."/>
            <person name="Bloom T."/>
            <person name="Blye J."/>
            <person name="Boguslavskiy L."/>
            <person name="Bonnet C."/>
            <person name="Boukhgalter B."/>
            <person name="Brown A."/>
            <person name="Cahill P."/>
            <person name="Calixte N."/>
            <person name="Camarata J."/>
            <person name="Cheshatsang Y."/>
            <person name="Chu J."/>
            <person name="Citroen M."/>
            <person name="Collymore A."/>
            <person name="Cooke P."/>
            <person name="Dawoe T."/>
            <person name="Daza R."/>
            <person name="Decktor K."/>
            <person name="DeGray S."/>
            <person name="Dhargay N."/>
            <person name="Dooley K."/>
            <person name="Dooley K."/>
            <person name="Dorje P."/>
            <person name="Dorjee K."/>
            <person name="Dorris L."/>
            <person name="Duffey N."/>
            <person name="Dupes A."/>
            <person name="Egbiremolen O."/>
            <person name="Elong R."/>
            <person name="Falk J."/>
            <person name="Farina A."/>
            <person name="Faro S."/>
            <person name="Ferguson D."/>
            <person name="Ferreira P."/>
            <person name="Fisher S."/>
            <person name="FitzGerald M."/>
            <person name="Foley K."/>
            <person name="Foley C."/>
            <person name="Franke A."/>
            <person name="Friedrich D."/>
            <person name="Gage D."/>
            <person name="Garber M."/>
            <person name="Gearin G."/>
            <person name="Giannoukos G."/>
            <person name="Goode T."/>
            <person name="Goyette A."/>
            <person name="Graham J."/>
            <person name="Grandbois E."/>
            <person name="Gyaltsen K."/>
            <person name="Hafez N."/>
            <person name="Hagopian D."/>
            <person name="Hagos B."/>
            <person name="Hall J."/>
            <person name="Healy C."/>
            <person name="Hegarty R."/>
            <person name="Honan T."/>
            <person name="Horn A."/>
            <person name="Houde N."/>
            <person name="Hughes L."/>
            <person name="Hunnicutt L."/>
            <person name="Husby M."/>
            <person name="Jester B."/>
            <person name="Jones C."/>
            <person name="Kamat A."/>
            <person name="Kanga B."/>
            <person name="Kells C."/>
            <person name="Khazanovich D."/>
            <person name="Kieu A.C."/>
            <person name="Kisner P."/>
            <person name="Kumar M."/>
            <person name="Lance K."/>
            <person name="Landers T."/>
            <person name="Lara M."/>
            <person name="Lee W."/>
            <person name="Leger J.P."/>
            <person name="Lennon N."/>
            <person name="Leuper L."/>
            <person name="LeVine S."/>
            <person name="Liu J."/>
            <person name="Liu X."/>
            <person name="Lokyitsang Y."/>
            <person name="Lokyitsang T."/>
            <person name="Lui A."/>
            <person name="Macdonald J."/>
            <person name="Major J."/>
            <person name="Marabella R."/>
            <person name="Maru K."/>
            <person name="Matthews C."/>
            <person name="McDonough S."/>
            <person name="Mehta T."/>
            <person name="Meldrim J."/>
            <person name="Melnikov A."/>
            <person name="Meneus L."/>
            <person name="Mihalev A."/>
            <person name="Mihova T."/>
            <person name="Miller K."/>
            <person name="Mittelman R."/>
            <person name="Mlenga V."/>
            <person name="Mulrain L."/>
            <person name="Munson G."/>
            <person name="Navidi A."/>
            <person name="Naylor J."/>
            <person name="Nguyen T."/>
            <person name="Nguyen N."/>
            <person name="Nguyen C."/>
            <person name="Nguyen T."/>
            <person name="Nicol R."/>
            <person name="Norbu N."/>
            <person name="Norbu C."/>
            <person name="Novod N."/>
            <person name="Nyima T."/>
            <person name="Olandt P."/>
            <person name="O'Neill B."/>
            <person name="O'Neill K."/>
            <person name="Osman S."/>
            <person name="Oyono L."/>
            <person name="Patti C."/>
            <person name="Perrin D."/>
            <person name="Phunkhang P."/>
            <person name="Pierre F."/>
            <person name="Priest M."/>
            <person name="Rachupka A."/>
            <person name="Raghuraman S."/>
            <person name="Rameau R."/>
            <person name="Ray V."/>
            <person name="Raymond C."/>
            <person name="Rege F."/>
            <person name="Rise C."/>
            <person name="Rogers J."/>
            <person name="Rogov P."/>
            <person name="Sahalie J."/>
            <person name="Settipalli S."/>
            <person name="Sharpe T."/>
            <person name="Shea T."/>
            <person name="Sheehan M."/>
            <person name="Sherpa N."/>
            <person name="Shi J."/>
            <person name="Shih D."/>
            <person name="Sloan J."/>
            <person name="Smith C."/>
            <person name="Sparrow T."/>
            <person name="Stalker J."/>
            <person name="Stange-Thomann N."/>
            <person name="Stavropoulos S."/>
            <person name="Stone C."/>
            <person name="Stone S."/>
            <person name="Sykes S."/>
            <person name="Tchuinga P."/>
            <person name="Tenzing P."/>
            <person name="Tesfaye S."/>
            <person name="Thoulutsang D."/>
            <person name="Thoulutsang Y."/>
            <person name="Topham K."/>
            <person name="Topping I."/>
            <person name="Tsamla T."/>
            <person name="Vassiliev H."/>
            <person name="Venkataraman V."/>
            <person name="Vo A."/>
            <person name="Wangchuk T."/>
            <person name="Wangdi T."/>
            <person name="Weiand M."/>
            <person name="Wilkinson J."/>
            <person name="Wilson A."/>
            <person name="Yadav S."/>
            <person name="Yang S."/>
            <person name="Yang X."/>
            <person name="Young G."/>
            <person name="Yu Q."/>
            <person name="Zainoun J."/>
            <person name="Zembek L."/>
            <person name="Zimmer A."/>
            <person name="Lander E.S."/>
        </authorList>
    </citation>
    <scope>NUCLEOTIDE SEQUENCE [LARGE SCALE GENOMIC DNA]</scope>
    <source>
        <strain evidence="6">Boxer</strain>
    </source>
</reference>
<dbReference type="InterPro" id="IPR016024">
    <property type="entry name" value="ARM-type_fold"/>
</dbReference>
<evidence type="ECO:0000256" key="1">
    <source>
        <dbReference type="ARBA" id="ARBA00007657"/>
    </source>
</evidence>
<gene>
    <name evidence="6" type="primary">CAND2</name>
</gene>
<dbReference type="Proteomes" id="UP000002254">
    <property type="component" value="Chromosome 20"/>
</dbReference>
<dbReference type="PANTHER" id="PTHR12696">
    <property type="entry name" value="TIP120"/>
    <property type="match status" value="1"/>
</dbReference>
<comment type="similarity">
    <text evidence="1">Belongs to the CAND family.</text>
</comment>
<proteinExistence type="inferred from homology"/>
<dbReference type="InterPro" id="IPR013932">
    <property type="entry name" value="TATA-bd_TIP120"/>
</dbReference>
<evidence type="ECO:0000259" key="5">
    <source>
        <dbReference type="Pfam" id="PF08623"/>
    </source>
</evidence>
<name>A0A8P0SZW6_CANLF</name>
<feature type="domain" description="TATA-binding protein interacting (TIP20)" evidence="5">
    <location>
        <begin position="1192"/>
        <end position="1322"/>
    </location>
</feature>
<dbReference type="InterPro" id="IPR039852">
    <property type="entry name" value="CAND1/CAND2"/>
</dbReference>
<feature type="region of interest" description="Disordered" evidence="4">
    <location>
        <begin position="1374"/>
        <end position="1397"/>
    </location>
</feature>
<dbReference type="InterPro" id="IPR011989">
    <property type="entry name" value="ARM-like"/>
</dbReference>
<sequence>METLRLGDAKPLGPGYVTGERGEAGFEPETLRSRARATQPGSGPQESQGGGCRGEAVTSPSPGVCKPAPPASVGRGRGRARGEPAEPVAGPLRPPRPPRPRRERGATPAGRGLLFLSGERSPRREAGEGAPAQPYSLPPAAPRRAATMSTAAFHISSLLEKMTSSDKDFRFMATSDLMSELQKDSIQLDEDSERKVVKMLLRLLEDKNGEVQNLAVKCLGPLVGKVKEYQVETIVDALCANMRSDKEQLRDIAGIGLKTVLSELPPAATGSGLATNVCRKITGQLTSAIAQQEDVAVQLEALDILSDMLSRLGAPLGAFHASLLHCLLPQLSSPRLAVRKRAVGALGHLAAACSTDLFVELADHLLDRLPGPRAPTSPAAVRTLIQCLGSVGRQAGHRLGAHLDRLVPLVEEFCNLDDDELRESCLQAFEAFLRKCPKEMGPHVPNVTSLCLQYIKHDPNYNYDSDGDEEQMETEDNEFSEQESEDEYSDDDDMSWKVRRAAAKCIAALIGSRPDLLPDFHCTLAPALIRRFKEREENVKADVFGAYIVLLRQTRPPKGWLESMEEPTQTGSNLHMLRGQVPLVIKALQRQLKDRSVRARQGCFSLLTELAGVLPGSLGEHMPVLVAGIVFSLADRSSSSTIRMDALAFLQGLLGTEPAEAFHSHLPTLLPPVMACVADPFYKIAAEALLVLQELVRALWPLDRPRTLDPEPYVGEMSAATLARLRATDLDQEVKERAIACMGHLMAHLGDRLGVDLEPSLLLLLDRLRNEITRLPAVKALTLVAVSPLRLDLQPIVAEALPILASFLRKNQRALRLATLAALDALAQSQGLSLPPCAVQAVLAELPALVSESDMHVAQLAVDFLATVTHAQPASLAKVSGPVLSELLRLLRSPLLPASVLAAAEGFLQALVGTRPPCVDYEELISMLTAPVYDQAADGGPGLHKQVFHSLARCVAALAAACPQEAAGTANRLVCDARSPHSSTGVKVLAFLSLAEVGQVAGPGPQRELKAVLLEALGSPSEDVRAAASYALGRVGAGNLPDFLPFLLGQIEAEPRRQYLLLHSLREALGAAQPDSLKPYAEDIWALLFQRCEGAEEGTRGVVAECIGKLVLVNPPFLLPRFRKQLAAGQPHTRSTVITAVKFLISDQPHPIDPLLKSFIGEFMESLQDPDLNVRRATLAFFNSAVHNKPSLVRDLLDDILPLLYQETKIRRDLIREVEMGPFKHTVDDGLDVRKAAFECMYSLLESCLGQLDICEFLNHVEDGLKDHYDIRMLTFIMLARLATLCPAPVLQRVDRLIEPLRATCTAKRSEGSHDAFKREAETVSSSPGRRFPCSRLECCCRVSSNHQLLSQLGMEWVPLPGLLSLPPPKLAEYQPLSRRDPGRSGVTAPAEVKDAC</sequence>
<dbReference type="SUPFAM" id="SSF48371">
    <property type="entry name" value="ARM repeat"/>
    <property type="match status" value="1"/>
</dbReference>
<dbReference type="Pfam" id="PF13513">
    <property type="entry name" value="HEAT_EZ"/>
    <property type="match status" value="1"/>
</dbReference>
<keyword evidence="2" id="KW-0677">Repeat</keyword>
<dbReference type="OrthoDB" id="6260732at2759"/>
<protein>
    <submittedName>
        <fullName evidence="6">Cullin associated and neddylation dissociated 2 (putative)</fullName>
    </submittedName>
</protein>
<evidence type="ECO:0000256" key="2">
    <source>
        <dbReference type="ARBA" id="ARBA00022737"/>
    </source>
</evidence>
<evidence type="ECO:0000256" key="3">
    <source>
        <dbReference type="ARBA" id="ARBA00022786"/>
    </source>
</evidence>
<dbReference type="Gene3D" id="1.25.10.10">
    <property type="entry name" value="Leucine-rich Repeat Variant"/>
    <property type="match status" value="1"/>
</dbReference>
<feature type="compositionally biased region" description="Basic and acidic residues" evidence="4">
    <location>
        <begin position="20"/>
        <end position="32"/>
    </location>
</feature>
<feature type="region of interest" description="Disordered" evidence="4">
    <location>
        <begin position="1"/>
        <end position="141"/>
    </location>
</feature>
<accession>A0A8P0SZW6</accession>